<reference evidence="1 2" key="1">
    <citation type="journal article" date="2015" name="Nature">
        <title>rRNA introns, odd ribosomes, and small enigmatic genomes across a large radiation of phyla.</title>
        <authorList>
            <person name="Brown C.T."/>
            <person name="Hug L.A."/>
            <person name="Thomas B.C."/>
            <person name="Sharon I."/>
            <person name="Castelle C.J."/>
            <person name="Singh A."/>
            <person name="Wilkins M.J."/>
            <person name="Williams K.H."/>
            <person name="Banfield J.F."/>
        </authorList>
    </citation>
    <scope>NUCLEOTIDE SEQUENCE [LARGE SCALE GENOMIC DNA]</scope>
</reference>
<name>A0A0G0SYL3_9BACT</name>
<protein>
    <submittedName>
        <fullName evidence="1">Uncharacterized protein</fullName>
    </submittedName>
</protein>
<organism evidence="1 2">
    <name type="scientific">Candidatus Nomurabacteria bacterium GW2011_GWB1_40_7</name>
    <dbReference type="NCBI Taxonomy" id="1618744"/>
    <lineage>
        <taxon>Bacteria</taxon>
        <taxon>Candidatus Nomuraibacteriota</taxon>
    </lineage>
</organism>
<dbReference type="EMBL" id="LBZL01000020">
    <property type="protein sequence ID" value="KKR69859.1"/>
    <property type="molecule type" value="Genomic_DNA"/>
</dbReference>
<comment type="caution">
    <text evidence="1">The sequence shown here is derived from an EMBL/GenBank/DDBJ whole genome shotgun (WGS) entry which is preliminary data.</text>
</comment>
<evidence type="ECO:0000313" key="1">
    <source>
        <dbReference type="EMBL" id="KKR69859.1"/>
    </source>
</evidence>
<accession>A0A0G0SYL3</accession>
<evidence type="ECO:0000313" key="2">
    <source>
        <dbReference type="Proteomes" id="UP000034452"/>
    </source>
</evidence>
<proteinExistence type="predicted"/>
<sequence>MTTAIATMQEDEPITPRQKDLLLSLIFQCQSEERELFLQEMEGCATKNDASELISFLINGM</sequence>
<dbReference type="Proteomes" id="UP000034452">
    <property type="component" value="Unassembled WGS sequence"/>
</dbReference>
<dbReference type="AlphaFoldDB" id="A0A0G0SYL3"/>
<gene>
    <name evidence="1" type="ORF">UU13_C0020G0010</name>
</gene>